<dbReference type="Proteomes" id="UP000245396">
    <property type="component" value="Unassembled WGS sequence"/>
</dbReference>
<reference evidence="1 2" key="1">
    <citation type="submission" date="2018-05" db="EMBL/GenBank/DDBJ databases">
        <title>Genomic Encyclopedia of Type Strains, Phase IV (KMG-IV): sequencing the most valuable type-strain genomes for metagenomic binning, comparative biology and taxonomic classification.</title>
        <authorList>
            <person name="Goeker M."/>
        </authorList>
    </citation>
    <scope>NUCLEOTIDE SEQUENCE [LARGE SCALE GENOMIC DNA]</scope>
    <source>
        <strain evidence="1 2">DSM 6986</strain>
    </source>
</reference>
<dbReference type="EMBL" id="QGGG01000010">
    <property type="protein sequence ID" value="PWJ81496.1"/>
    <property type="molecule type" value="Genomic_DNA"/>
</dbReference>
<comment type="caution">
    <text evidence="1">The sequence shown here is derived from an EMBL/GenBank/DDBJ whole genome shotgun (WGS) entry which is preliminary data.</text>
</comment>
<evidence type="ECO:0000313" key="2">
    <source>
        <dbReference type="Proteomes" id="UP000245396"/>
    </source>
</evidence>
<gene>
    <name evidence="1" type="ORF">C7441_11028</name>
</gene>
<name>A0A316C0F8_PSESE</name>
<dbReference type="RefSeq" id="WP_109613474.1">
    <property type="nucleotide sequence ID" value="NZ_QGGG01000010.1"/>
</dbReference>
<keyword evidence="2" id="KW-1185">Reference proteome</keyword>
<dbReference type="AlphaFoldDB" id="A0A316C0F8"/>
<sequence length="63" mass="7077">MSNVVNLGERRPDVHWTVHITQGWDGHLEVFVEDISDDLESRKRAAAALRRAAEAIEHGEPST</sequence>
<evidence type="ECO:0000313" key="1">
    <source>
        <dbReference type="EMBL" id="PWJ81496.1"/>
    </source>
</evidence>
<accession>A0A316C0F8</accession>
<protein>
    <submittedName>
        <fullName evidence="1">Uncharacterized protein</fullName>
    </submittedName>
</protein>
<proteinExistence type="predicted"/>
<organism evidence="1 2">
    <name type="scientific">Pseudaminobacter salicylatoxidans</name>
    <dbReference type="NCBI Taxonomy" id="93369"/>
    <lineage>
        <taxon>Bacteria</taxon>
        <taxon>Pseudomonadati</taxon>
        <taxon>Pseudomonadota</taxon>
        <taxon>Alphaproteobacteria</taxon>
        <taxon>Hyphomicrobiales</taxon>
        <taxon>Phyllobacteriaceae</taxon>
        <taxon>Pseudaminobacter</taxon>
    </lineage>
</organism>